<organism evidence="1 2">
    <name type="scientific">Armillaria borealis</name>
    <dbReference type="NCBI Taxonomy" id="47425"/>
    <lineage>
        <taxon>Eukaryota</taxon>
        <taxon>Fungi</taxon>
        <taxon>Dikarya</taxon>
        <taxon>Basidiomycota</taxon>
        <taxon>Agaricomycotina</taxon>
        <taxon>Agaricomycetes</taxon>
        <taxon>Agaricomycetidae</taxon>
        <taxon>Agaricales</taxon>
        <taxon>Marasmiineae</taxon>
        <taxon>Physalacriaceae</taxon>
        <taxon>Armillaria</taxon>
    </lineage>
</organism>
<keyword evidence="2" id="KW-1185">Reference proteome</keyword>
<name>A0AA39JSR0_9AGAR</name>
<dbReference type="AlphaFoldDB" id="A0AA39JSR0"/>
<accession>A0AA39JSR0</accession>
<evidence type="ECO:0000313" key="1">
    <source>
        <dbReference type="EMBL" id="KAK0447225.1"/>
    </source>
</evidence>
<protein>
    <submittedName>
        <fullName evidence="1">Uncharacterized protein</fullName>
    </submittedName>
</protein>
<dbReference type="EMBL" id="JAUEPT010000012">
    <property type="protein sequence ID" value="KAK0447225.1"/>
    <property type="molecule type" value="Genomic_DNA"/>
</dbReference>
<gene>
    <name evidence="1" type="ORF">EV421DRAFT_189421</name>
</gene>
<evidence type="ECO:0000313" key="2">
    <source>
        <dbReference type="Proteomes" id="UP001175226"/>
    </source>
</evidence>
<reference evidence="1" key="1">
    <citation type="submission" date="2023-06" db="EMBL/GenBank/DDBJ databases">
        <authorList>
            <consortium name="Lawrence Berkeley National Laboratory"/>
            <person name="Ahrendt S."/>
            <person name="Sahu N."/>
            <person name="Indic B."/>
            <person name="Wong-Bajracharya J."/>
            <person name="Merenyi Z."/>
            <person name="Ke H.-M."/>
            <person name="Monk M."/>
            <person name="Kocsube S."/>
            <person name="Drula E."/>
            <person name="Lipzen A."/>
            <person name="Balint B."/>
            <person name="Henrissat B."/>
            <person name="Andreopoulos B."/>
            <person name="Martin F.M."/>
            <person name="Harder C.B."/>
            <person name="Rigling D."/>
            <person name="Ford K.L."/>
            <person name="Foster G.D."/>
            <person name="Pangilinan J."/>
            <person name="Papanicolaou A."/>
            <person name="Barry K."/>
            <person name="LaButti K."/>
            <person name="Viragh M."/>
            <person name="Koriabine M."/>
            <person name="Yan M."/>
            <person name="Riley R."/>
            <person name="Champramary S."/>
            <person name="Plett K.L."/>
            <person name="Tsai I.J."/>
            <person name="Slot J."/>
            <person name="Sipos G."/>
            <person name="Plett J."/>
            <person name="Nagy L.G."/>
            <person name="Grigoriev I.V."/>
        </authorList>
    </citation>
    <scope>NUCLEOTIDE SEQUENCE</scope>
    <source>
        <strain evidence="1">FPL87.14</strain>
    </source>
</reference>
<comment type="caution">
    <text evidence="1">The sequence shown here is derived from an EMBL/GenBank/DDBJ whole genome shotgun (WGS) entry which is preliminary data.</text>
</comment>
<sequence length="247" mass="27337">MWAFSWLNVSWGPTLLKSGHASRKGSSGSNILYQCARMIFSKVTPGPTSWSMQVHLSWAAVPPQDQHYIPRQRDALKYDIQLCRERDRGNWYRCGCTVDGEPMANSFFSNFTMELKLSVPWGWPNSLVPLPAPCYHPADLQVTPVVCILSTHSFQPHLYSFLSLVASSASRSAIAIAITVGIQYMHRLACEWGRIGERHPCALGLSIGCTMVPAGRRRHGMAVARHGEAVADTLGCREHGQALCIKG</sequence>
<proteinExistence type="predicted"/>
<dbReference type="Proteomes" id="UP001175226">
    <property type="component" value="Unassembled WGS sequence"/>
</dbReference>